<evidence type="ECO:0000313" key="2">
    <source>
        <dbReference type="Proteomes" id="UP001550739"/>
    </source>
</evidence>
<sequence length="120" mass="12774">MINDAAQLLSAAGMRLAPAGVEWDAVKVGRHLAVRAIEQIATPGAVAVDPAPSEPMLYFFVPPGSAADWDVPETTALGRNAHVVLPPSHKEAPPGPYWLLAQRHGLTRTAILRQALEAVR</sequence>
<keyword evidence="2" id="KW-1185">Reference proteome</keyword>
<gene>
    <name evidence="1" type="ORF">AB0E89_23760</name>
</gene>
<dbReference type="RefSeq" id="WP_334578293.1">
    <property type="nucleotide sequence ID" value="NZ_JBEZVE010000012.1"/>
</dbReference>
<comment type="caution">
    <text evidence="1">The sequence shown here is derived from an EMBL/GenBank/DDBJ whole genome shotgun (WGS) entry which is preliminary data.</text>
</comment>
<dbReference type="EMBL" id="JBEZVE010000012">
    <property type="protein sequence ID" value="MEU3783526.1"/>
    <property type="molecule type" value="Genomic_DNA"/>
</dbReference>
<organism evidence="1 2">
    <name type="scientific">Streptomyces sp. 900129855</name>
    <dbReference type="NCBI Taxonomy" id="3155129"/>
    <lineage>
        <taxon>Bacteria</taxon>
        <taxon>Bacillati</taxon>
        <taxon>Actinomycetota</taxon>
        <taxon>Actinomycetes</taxon>
        <taxon>Kitasatosporales</taxon>
        <taxon>Streptomycetaceae</taxon>
        <taxon>Streptomyces</taxon>
    </lineage>
</organism>
<dbReference type="Proteomes" id="UP001550739">
    <property type="component" value="Unassembled WGS sequence"/>
</dbReference>
<name>A0ABV2ZLU0_9ACTN</name>
<evidence type="ECO:0000313" key="1">
    <source>
        <dbReference type="EMBL" id="MEU3783526.1"/>
    </source>
</evidence>
<accession>A0ABV2ZLU0</accession>
<protein>
    <submittedName>
        <fullName evidence="1">Uncharacterized protein</fullName>
    </submittedName>
</protein>
<proteinExistence type="predicted"/>
<reference evidence="1 2" key="1">
    <citation type="submission" date="2024-06" db="EMBL/GenBank/DDBJ databases">
        <title>The Natural Products Discovery Center: Release of the First 8490 Sequenced Strains for Exploring Actinobacteria Biosynthetic Diversity.</title>
        <authorList>
            <person name="Kalkreuter E."/>
            <person name="Kautsar S.A."/>
            <person name="Yang D."/>
            <person name="Bader C.D."/>
            <person name="Teijaro C.N."/>
            <person name="Fluegel L."/>
            <person name="Davis C.M."/>
            <person name="Simpson J.R."/>
            <person name="Lauterbach L."/>
            <person name="Steele A.D."/>
            <person name="Gui C."/>
            <person name="Meng S."/>
            <person name="Li G."/>
            <person name="Viehrig K."/>
            <person name="Ye F."/>
            <person name="Su P."/>
            <person name="Kiefer A.F."/>
            <person name="Nichols A."/>
            <person name="Cepeda A.J."/>
            <person name="Yan W."/>
            <person name="Fan B."/>
            <person name="Jiang Y."/>
            <person name="Adhikari A."/>
            <person name="Zheng C.-J."/>
            <person name="Schuster L."/>
            <person name="Cowan T.M."/>
            <person name="Smanski M.J."/>
            <person name="Chevrette M.G."/>
            <person name="De Carvalho L.P.S."/>
            <person name="Shen B."/>
        </authorList>
    </citation>
    <scope>NUCLEOTIDE SEQUENCE [LARGE SCALE GENOMIC DNA]</scope>
    <source>
        <strain evidence="1 2">NPDC033843</strain>
    </source>
</reference>